<evidence type="ECO:0000256" key="9">
    <source>
        <dbReference type="ARBA" id="ARBA00023235"/>
    </source>
</evidence>
<dbReference type="GO" id="GO:0000287">
    <property type="term" value="F:magnesium ion binding"/>
    <property type="evidence" value="ECO:0007669"/>
    <property type="project" value="InterPro"/>
</dbReference>
<evidence type="ECO:0000256" key="8">
    <source>
        <dbReference type="ARBA" id="ARBA00022842"/>
    </source>
</evidence>
<dbReference type="InterPro" id="IPR005844">
    <property type="entry name" value="A-D-PHexomutase_a/b/a-I"/>
</dbReference>
<keyword evidence="17" id="KW-1185">Reference proteome</keyword>
<keyword evidence="8" id="KW-0460">Magnesium</keyword>
<evidence type="ECO:0000256" key="6">
    <source>
        <dbReference type="ARBA" id="ARBA00022553"/>
    </source>
</evidence>
<dbReference type="GO" id="GO:1901137">
    <property type="term" value="P:carbohydrate derivative biosynthetic process"/>
    <property type="evidence" value="ECO:0007669"/>
    <property type="project" value="UniProtKB-ARBA"/>
</dbReference>
<dbReference type="SUPFAM" id="SSF53738">
    <property type="entry name" value="Phosphoglucomutase, first 3 domains"/>
    <property type="match status" value="3"/>
</dbReference>
<sequence length="846" mass="92197">MERIFLPLSIIAAFVVLLTGGAIYWANDSSIKEAKHDSAMALAAGTALGISKQIEQLASAIDKMARDPTVIEAMENRDRGRIRALEAQLEKYLPGALKIRLLLPGINDLDTEHVPHMGFADLDMVKETFSGNPQPLIQGEGANRHLAITARIEESGRVAGVILASLSYDFINNSIKPSSIGNQLIQLRQGDFELAAVGNRALIGDAASVQMPVAHTAWQVQVWYQIGGSSSDVGLIAAIMLIAVLLVCLAFFVGYRKSANILSHDQSIVLKAVKDLMTGNAYGNYPVNLSEMSVIISTLVQFKRVLDHQGDDVVAIANESEADFDGFFEESDFAIEEIVENAKAGDAETSPVSMPDVDWDMPLPEAKPTPVPEQPKPSPISKATAPLHEGSGEVFRAYDIRGVVGKTLTTELAYDIGRAFGTEVRKADCNIVVVGRDGRHSSPELADAVINGIVSTGRDVLDLGMVPTPILYFVTQHTEGRTGLMITGSHNPAEYNGMKMVIKGETLAGQRVAKLKNIIDKQDYAVEVGGTVDQNSMFVNEYIGIVAEDVHLVRPMKIVLDCGNGVAGDIAPILFKTLGCEVVELFCDVDGSFPNHHPDPSVPENLEDLIAAVQHYEADIGIAFDGDGDRLGVVDSNGKIIWPDRLMMLFAKDVLARKPGAQIVYDVKCSRHLAEQIAKYGGRALMWKTGHSYMKAKVKETGAKLAGEMSGHIFFNDRWYGFDDALYSAARLIEILSSDARTSAEIFAEFPESLNTPELLVSMKEGENFDFIERLFAKADFKDGKITNIDGLRVDFSDGWGLVRASNTTPSLVVRFEADSEQAMRRIQKEFKTLIASIEPQLVLPF</sequence>
<keyword evidence="9" id="KW-0413">Isomerase</keyword>
<dbReference type="Pfam" id="PF02879">
    <property type="entry name" value="PGM_PMM_II"/>
    <property type="match status" value="1"/>
</dbReference>
<comment type="similarity">
    <text evidence="4">Belongs to the phosphohexose mutase family.</text>
</comment>
<dbReference type="Proteomes" id="UP000305881">
    <property type="component" value="Chromosome"/>
</dbReference>
<comment type="catalytic activity">
    <reaction evidence="1">
        <text>alpha-D-mannose 1-phosphate = D-mannose 6-phosphate</text>
        <dbReference type="Rhea" id="RHEA:11140"/>
        <dbReference type="ChEBI" id="CHEBI:58409"/>
        <dbReference type="ChEBI" id="CHEBI:58735"/>
        <dbReference type="EC" id="5.4.2.8"/>
    </reaction>
</comment>
<dbReference type="EC" id="5.4.2.8" evidence="5"/>
<dbReference type="GO" id="GO:0005975">
    <property type="term" value="P:carbohydrate metabolic process"/>
    <property type="evidence" value="ECO:0007669"/>
    <property type="project" value="InterPro"/>
</dbReference>
<feature type="domain" description="Alpha-D-phosphohexomutase C-terminal" evidence="12">
    <location>
        <begin position="777"/>
        <end position="832"/>
    </location>
</feature>
<keyword evidence="11" id="KW-0472">Membrane</keyword>
<evidence type="ECO:0000256" key="1">
    <source>
        <dbReference type="ARBA" id="ARBA00000586"/>
    </source>
</evidence>
<evidence type="ECO:0000313" key="17">
    <source>
        <dbReference type="Proteomes" id="UP000305881"/>
    </source>
</evidence>
<dbReference type="KEGG" id="mbur:EQU24_00740"/>
<proteinExistence type="inferred from homology"/>
<dbReference type="FunFam" id="3.40.120.10:FF:000001">
    <property type="entry name" value="Phosphoglucosamine mutase"/>
    <property type="match status" value="1"/>
</dbReference>
<dbReference type="InterPro" id="IPR016055">
    <property type="entry name" value="A-D-PHexomutase_a/b/a-I/II/III"/>
</dbReference>
<dbReference type="PRINTS" id="PR00509">
    <property type="entry name" value="PGMPMM"/>
</dbReference>
<dbReference type="InterPro" id="IPR005841">
    <property type="entry name" value="Alpha-D-phosphohexomutase_SF"/>
</dbReference>
<feature type="region of interest" description="Disordered" evidence="10">
    <location>
        <begin position="363"/>
        <end position="386"/>
    </location>
</feature>
<comment type="pathway">
    <text evidence="3">Nucleotide-sugar biosynthesis; GDP-alpha-D-mannose biosynthesis; alpha-D-mannose 1-phosphate from D-fructose 6-phosphate: step 2/2.</text>
</comment>
<dbReference type="InterPro" id="IPR005843">
    <property type="entry name" value="A-D-PHexomutase_C"/>
</dbReference>
<dbReference type="Gene3D" id="3.30.310.50">
    <property type="entry name" value="Alpha-D-phosphohexomutase, C-terminal domain"/>
    <property type="match status" value="1"/>
</dbReference>
<feature type="domain" description="Alpha-D-phosphohexomutase alpha/beta/alpha" evidence="15">
    <location>
        <begin position="643"/>
        <end position="751"/>
    </location>
</feature>
<feature type="transmembrane region" description="Helical" evidence="11">
    <location>
        <begin position="6"/>
        <end position="26"/>
    </location>
</feature>
<evidence type="ECO:0000259" key="13">
    <source>
        <dbReference type="Pfam" id="PF02878"/>
    </source>
</evidence>
<reference evidence="17" key="1">
    <citation type="journal article" date="2019" name="J. Bacteriol.">
        <title>A Mutagenic Screen Identifies a TonB-Dependent Receptor Required for the Lanthanide Metal Switch in the Type I Methanotroph 'Methylotuvimicrobium buryatense' 5GB1C.</title>
        <authorList>
            <person name="Groom J.D."/>
            <person name="Ford S.M."/>
            <person name="Pesesky M.W."/>
            <person name="Lidstrom M.E."/>
        </authorList>
    </citation>
    <scope>NUCLEOTIDE SEQUENCE [LARGE SCALE GENOMIC DNA]</scope>
    <source>
        <strain evidence="17">5GB1C</strain>
    </source>
</reference>
<dbReference type="Gene3D" id="3.40.120.10">
    <property type="entry name" value="Alpha-D-Glucose-1,6-Bisphosphate, subunit A, domain 3"/>
    <property type="match status" value="3"/>
</dbReference>
<dbReference type="PROSITE" id="PS00710">
    <property type="entry name" value="PGM_PMM"/>
    <property type="match status" value="1"/>
</dbReference>
<dbReference type="GO" id="GO:0004615">
    <property type="term" value="F:phosphomannomutase activity"/>
    <property type="evidence" value="ECO:0007669"/>
    <property type="project" value="UniProtKB-EC"/>
</dbReference>
<gene>
    <name evidence="16" type="ORF">EQU24_00740</name>
</gene>
<dbReference type="InterPro" id="IPR005846">
    <property type="entry name" value="A-D-PHexomutase_a/b/a-III"/>
</dbReference>
<accession>A0A4V1IJC7</accession>
<evidence type="ECO:0000259" key="12">
    <source>
        <dbReference type="Pfam" id="PF00408"/>
    </source>
</evidence>
<dbReference type="Pfam" id="PF02880">
    <property type="entry name" value="PGM_PMM_III"/>
    <property type="match status" value="1"/>
</dbReference>
<evidence type="ECO:0000259" key="14">
    <source>
        <dbReference type="Pfam" id="PF02879"/>
    </source>
</evidence>
<dbReference type="Pfam" id="PF00408">
    <property type="entry name" value="PGM_PMM_IV"/>
    <property type="match status" value="1"/>
</dbReference>
<dbReference type="PANTHER" id="PTHR43771">
    <property type="entry name" value="PHOSPHOMANNOMUTASE"/>
    <property type="match status" value="1"/>
</dbReference>
<dbReference type="SUPFAM" id="SSF55957">
    <property type="entry name" value="Phosphoglucomutase, C-terminal domain"/>
    <property type="match status" value="1"/>
</dbReference>
<dbReference type="EMBL" id="CP035467">
    <property type="protein sequence ID" value="QCW80945.1"/>
    <property type="molecule type" value="Genomic_DNA"/>
</dbReference>
<dbReference type="CDD" id="cd03089">
    <property type="entry name" value="PMM_PGM"/>
    <property type="match status" value="1"/>
</dbReference>
<evidence type="ECO:0000256" key="2">
    <source>
        <dbReference type="ARBA" id="ARBA00001946"/>
    </source>
</evidence>
<dbReference type="PANTHER" id="PTHR43771:SF2">
    <property type="entry name" value="PHOSPHOMANNOMUTASE_PHOSPHOGLUCOMUTASE"/>
    <property type="match status" value="1"/>
</dbReference>
<organism evidence="16 17">
    <name type="scientific">Methylotuvimicrobium buryatense</name>
    <name type="common">Methylomicrobium buryatense</name>
    <dbReference type="NCBI Taxonomy" id="95641"/>
    <lineage>
        <taxon>Bacteria</taxon>
        <taxon>Pseudomonadati</taxon>
        <taxon>Pseudomonadota</taxon>
        <taxon>Gammaproteobacteria</taxon>
        <taxon>Methylococcales</taxon>
        <taxon>Methylococcaceae</taxon>
        <taxon>Methylotuvimicrobium</taxon>
    </lineage>
</organism>
<evidence type="ECO:0000259" key="15">
    <source>
        <dbReference type="Pfam" id="PF02880"/>
    </source>
</evidence>
<evidence type="ECO:0000256" key="3">
    <source>
        <dbReference type="ARBA" id="ARBA00004699"/>
    </source>
</evidence>
<protein>
    <recommendedName>
        <fullName evidence="5">phosphomannomutase</fullName>
        <ecNumber evidence="5">5.4.2.8</ecNumber>
    </recommendedName>
</protein>
<evidence type="ECO:0000256" key="4">
    <source>
        <dbReference type="ARBA" id="ARBA00010231"/>
    </source>
</evidence>
<evidence type="ECO:0000256" key="11">
    <source>
        <dbReference type="SAM" id="Phobius"/>
    </source>
</evidence>
<dbReference type="InterPro" id="IPR005845">
    <property type="entry name" value="A-D-PHexomutase_a/b/a-II"/>
</dbReference>
<evidence type="ECO:0000256" key="10">
    <source>
        <dbReference type="SAM" id="MobiDB-lite"/>
    </source>
</evidence>
<dbReference type="AlphaFoldDB" id="A0A4V1IJC7"/>
<name>A0A4V1IJC7_METBY</name>
<evidence type="ECO:0000256" key="7">
    <source>
        <dbReference type="ARBA" id="ARBA00022723"/>
    </source>
</evidence>
<dbReference type="InterPro" id="IPR036900">
    <property type="entry name" value="A-D-PHexomutase_C_sf"/>
</dbReference>
<evidence type="ECO:0000256" key="5">
    <source>
        <dbReference type="ARBA" id="ARBA00012730"/>
    </source>
</evidence>
<keyword evidence="11" id="KW-1133">Transmembrane helix</keyword>
<dbReference type="Pfam" id="PF02878">
    <property type="entry name" value="PGM_PMM_I"/>
    <property type="match status" value="1"/>
</dbReference>
<feature type="compositionally biased region" description="Pro residues" evidence="10">
    <location>
        <begin position="365"/>
        <end position="378"/>
    </location>
</feature>
<dbReference type="OrthoDB" id="9803322at2"/>
<keyword evidence="6" id="KW-0597">Phosphoprotein</keyword>
<feature type="transmembrane region" description="Helical" evidence="11">
    <location>
        <begin position="233"/>
        <end position="255"/>
    </location>
</feature>
<feature type="domain" description="Alpha-D-phosphohexomutase alpha/beta/alpha" evidence="13">
    <location>
        <begin position="394"/>
        <end position="523"/>
    </location>
</feature>
<feature type="domain" description="Alpha-D-phosphohexomutase alpha/beta/alpha" evidence="14">
    <location>
        <begin position="541"/>
        <end position="638"/>
    </location>
</feature>
<dbReference type="InterPro" id="IPR016066">
    <property type="entry name" value="A-D-PHexomutase_CS"/>
</dbReference>
<keyword evidence="7" id="KW-0479">Metal-binding</keyword>
<dbReference type="STRING" id="675511.GCA_000341735_02855"/>
<dbReference type="RefSeq" id="WP_017841346.1">
    <property type="nucleotide sequence ID" value="NZ_CP035467.1"/>
</dbReference>
<keyword evidence="11" id="KW-0812">Transmembrane</keyword>
<evidence type="ECO:0000313" key="16">
    <source>
        <dbReference type="EMBL" id="QCW80945.1"/>
    </source>
</evidence>
<comment type="cofactor">
    <cofactor evidence="2">
        <name>Mg(2+)</name>
        <dbReference type="ChEBI" id="CHEBI:18420"/>
    </cofactor>
</comment>